<proteinExistence type="predicted"/>
<organism evidence="1 2">
    <name type="scientific">Ascosphaera apis ARSEF 7405</name>
    <dbReference type="NCBI Taxonomy" id="392613"/>
    <lineage>
        <taxon>Eukaryota</taxon>
        <taxon>Fungi</taxon>
        <taxon>Dikarya</taxon>
        <taxon>Ascomycota</taxon>
        <taxon>Pezizomycotina</taxon>
        <taxon>Eurotiomycetes</taxon>
        <taxon>Eurotiomycetidae</taxon>
        <taxon>Onygenales</taxon>
        <taxon>Ascosphaeraceae</taxon>
        <taxon>Ascosphaera</taxon>
    </lineage>
</organism>
<dbReference type="GO" id="GO:0046872">
    <property type="term" value="F:metal ion binding"/>
    <property type="evidence" value="ECO:0007669"/>
    <property type="project" value="InterPro"/>
</dbReference>
<gene>
    <name evidence="1" type="ORF">AAP_00433</name>
</gene>
<evidence type="ECO:0000313" key="1">
    <source>
        <dbReference type="EMBL" id="KZZ98172.1"/>
    </source>
</evidence>
<name>A0A162ITG8_9EURO</name>
<protein>
    <submittedName>
        <fullName evidence="1">Superoxide dismutase, copper/zinc binding domain protein</fullName>
    </submittedName>
</protein>
<sequence>MPCNPAEAASCQIGDLSGKHGALKKDTEKQVYYDKYLSTSHTDAAYVGGRSLVVHDAKMTPVACASLIKTRGTDDPVSIGVAKTPLN</sequence>
<dbReference type="Proteomes" id="UP000242877">
    <property type="component" value="Unassembled WGS sequence"/>
</dbReference>
<dbReference type="Gene3D" id="2.60.40.200">
    <property type="entry name" value="Superoxide dismutase, copper/zinc binding domain"/>
    <property type="match status" value="1"/>
</dbReference>
<accession>A0A162ITG8</accession>
<dbReference type="VEuPathDB" id="FungiDB:AAP_00433"/>
<keyword evidence="2" id="KW-1185">Reference proteome</keyword>
<dbReference type="OrthoDB" id="159229at2759"/>
<dbReference type="EMBL" id="AZGZ01000001">
    <property type="protein sequence ID" value="KZZ98172.1"/>
    <property type="molecule type" value="Genomic_DNA"/>
</dbReference>
<evidence type="ECO:0000313" key="2">
    <source>
        <dbReference type="Proteomes" id="UP000242877"/>
    </source>
</evidence>
<reference evidence="1 2" key="1">
    <citation type="journal article" date="2016" name="Genome Biol. Evol.">
        <title>Divergent and convergent evolution of fungal pathogenicity.</title>
        <authorList>
            <person name="Shang Y."/>
            <person name="Xiao G."/>
            <person name="Zheng P."/>
            <person name="Cen K."/>
            <person name="Zhan S."/>
            <person name="Wang C."/>
        </authorList>
    </citation>
    <scope>NUCLEOTIDE SEQUENCE [LARGE SCALE GENOMIC DNA]</scope>
    <source>
        <strain evidence="1 2">ARSEF 7405</strain>
    </source>
</reference>
<dbReference type="InterPro" id="IPR036423">
    <property type="entry name" value="SOD-like_Cu/Zn_dom_sf"/>
</dbReference>
<comment type="caution">
    <text evidence="1">The sequence shown here is derived from an EMBL/GenBank/DDBJ whole genome shotgun (WGS) entry which is preliminary data.</text>
</comment>
<dbReference type="GO" id="GO:0006801">
    <property type="term" value="P:superoxide metabolic process"/>
    <property type="evidence" value="ECO:0007669"/>
    <property type="project" value="InterPro"/>
</dbReference>
<dbReference type="AlphaFoldDB" id="A0A162ITG8"/>
<dbReference type="SUPFAM" id="SSF49329">
    <property type="entry name" value="Cu,Zn superoxide dismutase-like"/>
    <property type="match status" value="1"/>
</dbReference>